<sequence length="701" mass="80286">MFLSKLDIYDFRQFCKSESGTPGISVLFNEKFNILVGENDSGKSTIIDAIRYLFGTLSDDFDRLNDDDFHNNFNNISDRIELVGEFRNLSDEENGAFLEWLSFDSSGKSFLRVSLIGEKKINQTGKEYIDRKIKAGDTQFEIPLSSEARSLLKTTYLKPLRDAKQELQPGYKSRLAQILKSHPALQVKEGEDHPLVELILEANKSVENFFSEEYITDHSITKDLEQVLQNFLDTHDSEKSKLDFKISSTNLLSILRRLSIESHATNMGLGNQNLLFIATEFLLLNDYVNPENTIGPNIVLVEEIEAHIHTQAQIRLIKFLEEQLKLHDNGQFILTTHSNEIAASVNPENLILVNNKTAFPFSSEYSSMNIEDLEFLKRFFDFTKSNALFAKGLILVEGDSENLLLPALAEFIDLPLHKYGVSIINVRGTSFERYIKMFSRNEKWINEMGRNLIEIPISIVTDLDVKPIIYYTDEELTPYYYSINHSDLENGMLGKLSEINGQNNEVIITDNVGIEYSTTKKLCNDMNIKFESEQHIELIAQLVRKDYTAEHIESQKISKKRKELLKYSPYNANLKVEIAPEWTLEFSIALSCLKALLFESVHETRYTKPFDGNKKIVYDEMKAFIENADTLNSNQMIAYQIFKPVNEKLVSKAEVAQKLGGKLINIEGTYKEELKNEILSDTYLQYLINAIKHSCGVTEED</sequence>
<evidence type="ECO:0000313" key="3">
    <source>
        <dbReference type="EMBL" id="SYZ78300.1"/>
    </source>
</evidence>
<dbReference type="InterPro" id="IPR034139">
    <property type="entry name" value="TOPRIM_OLD"/>
</dbReference>
<dbReference type="SUPFAM" id="SSF52540">
    <property type="entry name" value="P-loop containing nucleoside triphosphate hydrolases"/>
    <property type="match status" value="1"/>
</dbReference>
<organism evidence="3 4">
    <name type="scientific">Trichococcus shcherbakoviae</name>
    <dbReference type="NCBI Taxonomy" id="2094020"/>
    <lineage>
        <taxon>Bacteria</taxon>
        <taxon>Bacillati</taxon>
        <taxon>Bacillota</taxon>
        <taxon>Bacilli</taxon>
        <taxon>Lactobacillales</taxon>
        <taxon>Carnobacteriaceae</taxon>
        <taxon>Trichococcus</taxon>
    </lineage>
</organism>
<evidence type="ECO:0000313" key="4">
    <source>
        <dbReference type="Proteomes" id="UP000262072"/>
    </source>
</evidence>
<dbReference type="Pfam" id="PF20469">
    <property type="entry name" value="OLD-like_TOPRIM"/>
    <property type="match status" value="1"/>
</dbReference>
<protein>
    <recommendedName>
        <fullName evidence="5">Atpase aaa-type core</fullName>
    </recommendedName>
</protein>
<evidence type="ECO:0000259" key="2">
    <source>
        <dbReference type="Pfam" id="PF20469"/>
    </source>
</evidence>
<dbReference type="InterPro" id="IPR051396">
    <property type="entry name" value="Bact_Antivir_Def_Nuclease"/>
</dbReference>
<dbReference type="PANTHER" id="PTHR43581:SF4">
    <property type="entry name" value="ATP_GTP PHOSPHATASE"/>
    <property type="match status" value="1"/>
</dbReference>
<dbReference type="AlphaFoldDB" id="A0A383TD91"/>
<dbReference type="Proteomes" id="UP000262072">
    <property type="component" value="Unassembled WGS sequence"/>
</dbReference>
<dbReference type="OrthoDB" id="308933at2"/>
<reference evidence="4" key="1">
    <citation type="submission" date="2018-05" db="EMBL/GenBank/DDBJ databases">
        <authorList>
            <person name="Strepis N."/>
        </authorList>
    </citation>
    <scope>NUCLEOTIDE SEQUENCE [LARGE SCALE GENOMIC DNA]</scope>
</reference>
<dbReference type="InterPro" id="IPR041685">
    <property type="entry name" value="AAA_GajA/Old/RecF-like"/>
</dbReference>
<evidence type="ECO:0008006" key="5">
    <source>
        <dbReference type="Google" id="ProtNLM"/>
    </source>
</evidence>
<feature type="domain" description="Endonuclease GajA/Old nuclease/RecF-like AAA" evidence="1">
    <location>
        <begin position="1"/>
        <end position="342"/>
    </location>
</feature>
<dbReference type="Gene3D" id="3.40.50.300">
    <property type="entry name" value="P-loop containing nucleotide triphosphate hydrolases"/>
    <property type="match status" value="1"/>
</dbReference>
<dbReference type="EMBL" id="UNRR01000016">
    <property type="protein sequence ID" value="SYZ78300.1"/>
    <property type="molecule type" value="Genomic_DNA"/>
</dbReference>
<feature type="domain" description="OLD protein-like TOPRIM" evidence="2">
    <location>
        <begin position="388"/>
        <end position="464"/>
    </location>
</feature>
<dbReference type="PANTHER" id="PTHR43581">
    <property type="entry name" value="ATP/GTP PHOSPHATASE"/>
    <property type="match status" value="1"/>
</dbReference>
<dbReference type="RefSeq" id="WP_119092901.1">
    <property type="nucleotide sequence ID" value="NZ_UNRR01000016.1"/>
</dbReference>
<dbReference type="Pfam" id="PF13175">
    <property type="entry name" value="AAA_15"/>
    <property type="match status" value="1"/>
</dbReference>
<name>A0A383TD91_9LACT</name>
<gene>
    <name evidence="3" type="ORF">TART1_1084</name>
</gene>
<evidence type="ECO:0000259" key="1">
    <source>
        <dbReference type="Pfam" id="PF13175"/>
    </source>
</evidence>
<proteinExistence type="predicted"/>
<dbReference type="CDD" id="cd01026">
    <property type="entry name" value="TOPRIM_OLD"/>
    <property type="match status" value="1"/>
</dbReference>
<dbReference type="InterPro" id="IPR027417">
    <property type="entry name" value="P-loop_NTPase"/>
</dbReference>
<accession>A0A383TD91</accession>